<evidence type="ECO:0000256" key="6">
    <source>
        <dbReference type="ARBA" id="ARBA00022840"/>
    </source>
</evidence>
<feature type="binding site" evidence="8">
    <location>
        <begin position="13"/>
        <end position="18"/>
    </location>
    <ligand>
        <name>ATP</name>
        <dbReference type="ChEBI" id="CHEBI:30616"/>
    </ligand>
</feature>
<evidence type="ECO:0000256" key="1">
    <source>
        <dbReference type="ARBA" id="ARBA00022490"/>
    </source>
</evidence>
<dbReference type="UniPathway" id="UPA00078">
    <property type="reaction ID" value="UER00161"/>
</dbReference>
<keyword evidence="7 8" id="KW-0460">Magnesium</keyword>
<feature type="binding site" evidence="8">
    <location>
        <position position="55"/>
    </location>
    <ligand>
        <name>Mg(2+)</name>
        <dbReference type="ChEBI" id="CHEBI:18420"/>
    </ligand>
</feature>
<keyword evidence="3 8" id="KW-0479">Metal-binding</keyword>
<feature type="binding site" evidence="8">
    <location>
        <position position="42"/>
    </location>
    <ligand>
        <name>substrate</name>
    </ligand>
</feature>
<dbReference type="GO" id="GO:0005524">
    <property type="term" value="F:ATP binding"/>
    <property type="evidence" value="ECO:0007669"/>
    <property type="project" value="UniProtKB-UniRule"/>
</dbReference>
<comment type="cofactor">
    <cofactor evidence="8">
        <name>Mg(2+)</name>
        <dbReference type="ChEBI" id="CHEBI:18420"/>
    </cofactor>
</comment>
<evidence type="ECO:0000256" key="2">
    <source>
        <dbReference type="ARBA" id="ARBA00022598"/>
    </source>
</evidence>
<evidence type="ECO:0000256" key="8">
    <source>
        <dbReference type="HAMAP-Rule" id="MF_00336"/>
    </source>
</evidence>
<organism evidence="9 10">
    <name type="scientific">Chitinibacter bivalviorum</name>
    <dbReference type="NCBI Taxonomy" id="2739434"/>
    <lineage>
        <taxon>Bacteria</taxon>
        <taxon>Pseudomonadati</taxon>
        <taxon>Pseudomonadota</taxon>
        <taxon>Betaproteobacteria</taxon>
        <taxon>Neisseriales</taxon>
        <taxon>Chitinibacteraceae</taxon>
        <taxon>Chitinibacter</taxon>
    </lineage>
</organism>
<comment type="subcellular location">
    <subcellularLocation>
        <location evidence="8">Cytoplasm</location>
    </subcellularLocation>
</comment>
<reference evidence="9 10" key="1">
    <citation type="submission" date="2020-07" db="EMBL/GenBank/DDBJ databases">
        <title>Complete genome sequence of Chitinibacter sp. 2T18.</title>
        <authorList>
            <person name="Bae J.-W."/>
            <person name="Choi J.-W."/>
        </authorList>
    </citation>
    <scope>NUCLEOTIDE SEQUENCE [LARGE SCALE GENOMIC DNA]</scope>
    <source>
        <strain evidence="9 10">2T18</strain>
    </source>
</reference>
<evidence type="ECO:0000256" key="4">
    <source>
        <dbReference type="ARBA" id="ARBA00022741"/>
    </source>
</evidence>
<sequence>MAPRYFVTGTDTEVGKTVATVQLIRLLNQQKIPTIGMKPAASGCLNSNGILINDDVVAHQNATPIAAPLALVSPYRFEPAISPHIAAREADIEIKLPHILSCAEQLSEHANTVVVEGAGGWFAPLSDTHTIADLAIALEAPVILVVGMRLGCINHAMLTAQAIKFAGLPIAGWIANQIDPHMSRYAENLAYLQTHLSAPFLAEIPHSSNALNSCLNIQAFETLKLRNN</sequence>
<keyword evidence="6 8" id="KW-0067">ATP-binding</keyword>
<dbReference type="InterPro" id="IPR004472">
    <property type="entry name" value="DTB_synth_BioD"/>
</dbReference>
<evidence type="ECO:0000256" key="5">
    <source>
        <dbReference type="ARBA" id="ARBA00022756"/>
    </source>
</evidence>
<dbReference type="SUPFAM" id="SSF52540">
    <property type="entry name" value="P-loop containing nucleoside triphosphate hydrolases"/>
    <property type="match status" value="1"/>
</dbReference>
<accession>A0A7H9BM82</accession>
<protein>
    <recommendedName>
        <fullName evidence="8">ATP-dependent dethiobiotin synthetase BioD</fullName>
        <ecNumber evidence="8">6.3.3.3</ecNumber>
    </recommendedName>
    <alternativeName>
        <fullName evidence="8">DTB synthetase</fullName>
        <shortName evidence="8">DTBS</shortName>
    </alternativeName>
    <alternativeName>
        <fullName evidence="8">Dethiobiotin synthase</fullName>
    </alternativeName>
</protein>
<dbReference type="InterPro" id="IPR027417">
    <property type="entry name" value="P-loop_NTPase"/>
</dbReference>
<feature type="binding site" evidence="8">
    <location>
        <begin position="205"/>
        <end position="207"/>
    </location>
    <ligand>
        <name>ATP</name>
        <dbReference type="ChEBI" id="CHEBI:30616"/>
    </ligand>
</feature>
<keyword evidence="5 8" id="KW-0093">Biotin biosynthesis</keyword>
<dbReference type="AlphaFoldDB" id="A0A7H9BM82"/>
<keyword evidence="4 8" id="KW-0547">Nucleotide-binding</keyword>
<feature type="binding site" evidence="8">
    <location>
        <begin position="176"/>
        <end position="177"/>
    </location>
    <ligand>
        <name>ATP</name>
        <dbReference type="ChEBI" id="CHEBI:30616"/>
    </ligand>
</feature>
<comment type="caution">
    <text evidence="8">Lacks conserved residue(s) required for the propagation of feature annotation.</text>
</comment>
<comment type="catalytic activity">
    <reaction evidence="8">
        <text>(7R,8S)-7,8-diammoniononanoate + CO2 + ATP = (4R,5S)-dethiobiotin + ADP + phosphate + 3 H(+)</text>
        <dbReference type="Rhea" id="RHEA:15805"/>
        <dbReference type="ChEBI" id="CHEBI:15378"/>
        <dbReference type="ChEBI" id="CHEBI:16526"/>
        <dbReference type="ChEBI" id="CHEBI:30616"/>
        <dbReference type="ChEBI" id="CHEBI:43474"/>
        <dbReference type="ChEBI" id="CHEBI:149469"/>
        <dbReference type="ChEBI" id="CHEBI:149473"/>
        <dbReference type="ChEBI" id="CHEBI:456216"/>
        <dbReference type="EC" id="6.3.3.3"/>
    </reaction>
</comment>
<evidence type="ECO:0000313" key="9">
    <source>
        <dbReference type="EMBL" id="QLG89810.1"/>
    </source>
</evidence>
<dbReference type="PANTHER" id="PTHR43210:SF5">
    <property type="entry name" value="DETHIOBIOTIN SYNTHETASE"/>
    <property type="match status" value="1"/>
</dbReference>
<feature type="binding site" evidence="8">
    <location>
        <position position="116"/>
    </location>
    <ligand>
        <name>Mg(2+)</name>
        <dbReference type="ChEBI" id="CHEBI:18420"/>
    </ligand>
</feature>
<gene>
    <name evidence="8 9" type="primary">bioD</name>
    <name evidence="9" type="ORF">HQ393_03560</name>
</gene>
<feature type="binding site" evidence="8">
    <location>
        <begin position="116"/>
        <end position="119"/>
    </location>
    <ligand>
        <name>ATP</name>
        <dbReference type="ChEBI" id="CHEBI:30616"/>
    </ligand>
</feature>
<dbReference type="PANTHER" id="PTHR43210">
    <property type="entry name" value="DETHIOBIOTIN SYNTHETASE"/>
    <property type="match status" value="1"/>
</dbReference>
<evidence type="ECO:0000256" key="7">
    <source>
        <dbReference type="ARBA" id="ARBA00022842"/>
    </source>
</evidence>
<name>A0A7H9BM82_9NEIS</name>
<dbReference type="EMBL" id="CP058627">
    <property type="protein sequence ID" value="QLG89810.1"/>
    <property type="molecule type" value="Genomic_DNA"/>
</dbReference>
<dbReference type="FunFam" id="3.40.50.300:FF:000292">
    <property type="entry name" value="ATP-dependent dethiobiotin synthetase BioD"/>
    <property type="match status" value="1"/>
</dbReference>
<proteinExistence type="inferred from homology"/>
<dbReference type="EC" id="6.3.3.3" evidence="8"/>
<dbReference type="GO" id="GO:0042803">
    <property type="term" value="F:protein homodimerization activity"/>
    <property type="evidence" value="ECO:0007669"/>
    <property type="project" value="UniProtKB-ARBA"/>
</dbReference>
<dbReference type="NCBIfam" id="TIGR00347">
    <property type="entry name" value="bioD"/>
    <property type="match status" value="1"/>
</dbReference>
<dbReference type="GO" id="GO:0004141">
    <property type="term" value="F:dethiobiotin synthase activity"/>
    <property type="evidence" value="ECO:0007669"/>
    <property type="project" value="UniProtKB-UniRule"/>
</dbReference>
<dbReference type="GO" id="GO:0009102">
    <property type="term" value="P:biotin biosynthetic process"/>
    <property type="evidence" value="ECO:0007669"/>
    <property type="project" value="UniProtKB-UniRule"/>
</dbReference>
<dbReference type="PIRSF" id="PIRSF006755">
    <property type="entry name" value="DTB_synth"/>
    <property type="match status" value="1"/>
</dbReference>
<evidence type="ECO:0000313" key="10">
    <source>
        <dbReference type="Proteomes" id="UP000509597"/>
    </source>
</evidence>
<dbReference type="GO" id="GO:0005829">
    <property type="term" value="C:cytosol"/>
    <property type="evidence" value="ECO:0007669"/>
    <property type="project" value="TreeGrafter"/>
</dbReference>
<feature type="binding site" evidence="8">
    <location>
        <position position="17"/>
    </location>
    <ligand>
        <name>Mg(2+)</name>
        <dbReference type="ChEBI" id="CHEBI:18420"/>
    </ligand>
</feature>
<dbReference type="KEGG" id="chiz:HQ393_03560"/>
<keyword evidence="10" id="KW-1185">Reference proteome</keyword>
<keyword evidence="2 8" id="KW-0436">Ligase</keyword>
<feature type="binding site" evidence="8">
    <location>
        <position position="55"/>
    </location>
    <ligand>
        <name>ATP</name>
        <dbReference type="ChEBI" id="CHEBI:30616"/>
    </ligand>
</feature>
<dbReference type="Pfam" id="PF13500">
    <property type="entry name" value="AAA_26"/>
    <property type="match status" value="1"/>
</dbReference>
<dbReference type="CDD" id="cd03109">
    <property type="entry name" value="DTBS"/>
    <property type="match status" value="1"/>
</dbReference>
<dbReference type="Gene3D" id="3.40.50.300">
    <property type="entry name" value="P-loop containing nucleotide triphosphate hydrolases"/>
    <property type="match status" value="1"/>
</dbReference>
<evidence type="ECO:0000256" key="3">
    <source>
        <dbReference type="ARBA" id="ARBA00022723"/>
    </source>
</evidence>
<comment type="function">
    <text evidence="8">Catalyzes a mechanistically unusual reaction, the ATP-dependent insertion of CO2 between the N7 and N8 nitrogen atoms of 7,8-diaminopelargonic acid (DAPA, also called 7,8-diammoniononanoate) to form a ureido ring.</text>
</comment>
<comment type="similarity">
    <text evidence="8">Belongs to the dethiobiotin synthetase family.</text>
</comment>
<dbReference type="GO" id="GO:0000287">
    <property type="term" value="F:magnesium ion binding"/>
    <property type="evidence" value="ECO:0007669"/>
    <property type="project" value="UniProtKB-UniRule"/>
</dbReference>
<keyword evidence="1 8" id="KW-0963">Cytoplasm</keyword>
<comment type="subunit">
    <text evidence="8">Homodimer.</text>
</comment>
<comment type="pathway">
    <text evidence="8">Cofactor biosynthesis; biotin biosynthesis; biotin from 7,8-diaminononanoate: step 1/2.</text>
</comment>
<dbReference type="HAMAP" id="MF_00336">
    <property type="entry name" value="BioD"/>
    <property type="match status" value="1"/>
</dbReference>
<feature type="active site" evidence="8">
    <location>
        <position position="38"/>
    </location>
</feature>
<dbReference type="Proteomes" id="UP000509597">
    <property type="component" value="Chromosome"/>
</dbReference>